<sequence length="136" mass="14961">MPNSPHAVFSVSHSLLDSPHVAFSVSHSLSDSPHAARHTSQPHSLSLILCWTHFTAHSPQTSVSLAFSLRSVFSVGFRSGFSAFKMKRCNPIEGLKEAYEKLSSPGNSSEEVPSTTDLKKVSELYYIGNFVYMLKC</sequence>
<dbReference type="EMBL" id="CM047742">
    <property type="protein sequence ID" value="KAJ0035583.1"/>
    <property type="molecule type" value="Genomic_DNA"/>
</dbReference>
<name>A0ACC0YGP5_9ROSI</name>
<evidence type="ECO:0000313" key="2">
    <source>
        <dbReference type="Proteomes" id="UP001163603"/>
    </source>
</evidence>
<evidence type="ECO:0000313" key="1">
    <source>
        <dbReference type="EMBL" id="KAJ0035583.1"/>
    </source>
</evidence>
<keyword evidence="2" id="KW-1185">Reference proteome</keyword>
<protein>
    <submittedName>
        <fullName evidence="1">Uncharacterized protein</fullName>
    </submittedName>
</protein>
<comment type="caution">
    <text evidence="1">The sequence shown here is derived from an EMBL/GenBank/DDBJ whole genome shotgun (WGS) entry which is preliminary data.</text>
</comment>
<gene>
    <name evidence="1" type="ORF">Pint_25616</name>
</gene>
<accession>A0ACC0YGP5</accession>
<dbReference type="Proteomes" id="UP001163603">
    <property type="component" value="Chromosome 7"/>
</dbReference>
<proteinExistence type="predicted"/>
<organism evidence="1 2">
    <name type="scientific">Pistacia integerrima</name>
    <dbReference type="NCBI Taxonomy" id="434235"/>
    <lineage>
        <taxon>Eukaryota</taxon>
        <taxon>Viridiplantae</taxon>
        <taxon>Streptophyta</taxon>
        <taxon>Embryophyta</taxon>
        <taxon>Tracheophyta</taxon>
        <taxon>Spermatophyta</taxon>
        <taxon>Magnoliopsida</taxon>
        <taxon>eudicotyledons</taxon>
        <taxon>Gunneridae</taxon>
        <taxon>Pentapetalae</taxon>
        <taxon>rosids</taxon>
        <taxon>malvids</taxon>
        <taxon>Sapindales</taxon>
        <taxon>Anacardiaceae</taxon>
        <taxon>Pistacia</taxon>
    </lineage>
</organism>
<reference evidence="2" key="1">
    <citation type="journal article" date="2023" name="G3 (Bethesda)">
        <title>Genome assembly and association tests identify interacting loci associated with vigor, precocity, and sex in interspecific pistachio rootstocks.</title>
        <authorList>
            <person name="Palmer W."/>
            <person name="Jacygrad E."/>
            <person name="Sagayaradj S."/>
            <person name="Cavanaugh K."/>
            <person name="Han R."/>
            <person name="Bertier L."/>
            <person name="Beede B."/>
            <person name="Kafkas S."/>
            <person name="Golino D."/>
            <person name="Preece J."/>
            <person name="Michelmore R."/>
        </authorList>
    </citation>
    <scope>NUCLEOTIDE SEQUENCE [LARGE SCALE GENOMIC DNA]</scope>
</reference>